<sequence length="252" mass="28938">MKQYMIVLLLGHVLGDFYTQTEETAKKKESRFLWVMIHCLSYLGTMVLTNSLMSPANVIYLSLTAAICHFFIDTGKYFYLMTLTNQKKKTPEKERNIFFVDQILHIISLLVISFIPASRHFQTWKWQIVTGFFDTAGISFEVTAAWILALLLVHKPMNLMIQKMLLIYKPMDRTGEMKRNRNAGRLIGTMERIIMLILISRGQHSAAGLVLTAKSIARYDRISKDQDFAEYYLLGTLMSTAGAILCSRFLIT</sequence>
<gene>
    <name evidence="2" type="primary">satE</name>
    <name evidence="2" type="ORF">LAD12857_07050</name>
</gene>
<evidence type="ECO:0000256" key="1">
    <source>
        <dbReference type="SAM" id="Phobius"/>
    </source>
</evidence>
<dbReference type="InterPro" id="IPR021737">
    <property type="entry name" value="Phage_phiKZ_Orf197"/>
</dbReference>
<dbReference type="Proteomes" id="UP001419084">
    <property type="component" value="Unassembled WGS sequence"/>
</dbReference>
<name>A0ABQ5M1Y9_9FIRM</name>
<organism evidence="2 3">
    <name type="scientific">Lacrimispora amygdalina</name>
    <dbReference type="NCBI Taxonomy" id="253257"/>
    <lineage>
        <taxon>Bacteria</taxon>
        <taxon>Bacillati</taxon>
        <taxon>Bacillota</taxon>
        <taxon>Clostridia</taxon>
        <taxon>Lachnospirales</taxon>
        <taxon>Lachnospiraceae</taxon>
        <taxon>Lacrimispora</taxon>
    </lineage>
</organism>
<feature type="transmembrane region" description="Helical" evidence="1">
    <location>
        <begin position="32"/>
        <end position="52"/>
    </location>
</feature>
<proteinExistence type="predicted"/>
<feature type="transmembrane region" description="Helical" evidence="1">
    <location>
        <begin position="58"/>
        <end position="75"/>
    </location>
</feature>
<comment type="caution">
    <text evidence="2">The sequence shown here is derived from an EMBL/GenBank/DDBJ whole genome shotgun (WGS) entry which is preliminary data.</text>
</comment>
<feature type="transmembrane region" description="Helical" evidence="1">
    <location>
        <begin position="231"/>
        <end position="251"/>
    </location>
</feature>
<feature type="transmembrane region" description="Helical" evidence="1">
    <location>
        <begin position="135"/>
        <end position="153"/>
    </location>
</feature>
<dbReference type="RefSeq" id="WP_346064643.1">
    <property type="nucleotide sequence ID" value="NZ_BRPJ01000010.1"/>
</dbReference>
<dbReference type="EMBL" id="BRPJ01000010">
    <property type="protein sequence ID" value="GLB28782.1"/>
    <property type="molecule type" value="Genomic_DNA"/>
</dbReference>
<protein>
    <submittedName>
        <fullName evidence="2">Membrane protein</fullName>
    </submittedName>
</protein>
<evidence type="ECO:0000313" key="3">
    <source>
        <dbReference type="Proteomes" id="UP001419084"/>
    </source>
</evidence>
<evidence type="ECO:0000313" key="2">
    <source>
        <dbReference type="EMBL" id="GLB28782.1"/>
    </source>
</evidence>
<keyword evidence="1" id="KW-0472">Membrane</keyword>
<dbReference type="Pfam" id="PF11750">
    <property type="entry name" value="DUF3307"/>
    <property type="match status" value="1"/>
</dbReference>
<feature type="transmembrane region" description="Helical" evidence="1">
    <location>
        <begin position="96"/>
        <end position="115"/>
    </location>
</feature>
<reference evidence="2 3" key="1">
    <citation type="journal article" date="2024" name="Int. J. Syst. Evol. Microbiol.">
        <title>Lacrimispora brassicae sp. nov. isolated from fermented cabbage, and proposal of Clostridium indicum Gundawar et al. 2019 and Clostridium methoxybenzovorans Mechichi et al. 1999 as heterotypic synonyms of Lacrimispora amygdalina (Parshina et al. 2003) Haas and Blanchard 2020 and Lacrimispora indolis (McClung and McCoy 1957) Haas and Blanchard 2020, respectively.</title>
        <authorList>
            <person name="Kobayashi H."/>
            <person name="Tanizawa Y."/>
            <person name="Sakamoto M."/>
            <person name="Ohkuma M."/>
            <person name="Tohno M."/>
        </authorList>
    </citation>
    <scope>NUCLEOTIDE SEQUENCE [LARGE SCALE GENOMIC DNA]</scope>
    <source>
        <strain evidence="2 3">DSM 12857</strain>
    </source>
</reference>
<keyword evidence="1" id="KW-0812">Transmembrane</keyword>
<keyword evidence="1" id="KW-1133">Transmembrane helix</keyword>
<accession>A0ABQ5M1Y9</accession>
<keyword evidence="3" id="KW-1185">Reference proteome</keyword>